<evidence type="ECO:0000256" key="1">
    <source>
        <dbReference type="SAM" id="MobiDB-lite"/>
    </source>
</evidence>
<reference evidence="2" key="1">
    <citation type="submission" date="2020-06" db="EMBL/GenBank/DDBJ databases">
        <authorList>
            <person name="Li T."/>
            <person name="Hu X."/>
            <person name="Zhang T."/>
            <person name="Song X."/>
            <person name="Zhang H."/>
            <person name="Dai N."/>
            <person name="Sheng W."/>
            <person name="Hou X."/>
            <person name="Wei L."/>
        </authorList>
    </citation>
    <scope>NUCLEOTIDE SEQUENCE</scope>
    <source>
        <strain evidence="2">3651</strain>
        <tissue evidence="2">Leaf</tissue>
    </source>
</reference>
<gene>
    <name evidence="2" type="ORF">Salat_2114900</name>
</gene>
<accession>A0AAE1Y0T2</accession>
<reference evidence="2" key="2">
    <citation type="journal article" date="2024" name="Plant">
        <title>Genomic evolution and insights into agronomic trait innovations of Sesamum species.</title>
        <authorList>
            <person name="Miao H."/>
            <person name="Wang L."/>
            <person name="Qu L."/>
            <person name="Liu H."/>
            <person name="Sun Y."/>
            <person name="Le M."/>
            <person name="Wang Q."/>
            <person name="Wei S."/>
            <person name="Zheng Y."/>
            <person name="Lin W."/>
            <person name="Duan Y."/>
            <person name="Cao H."/>
            <person name="Xiong S."/>
            <person name="Wang X."/>
            <person name="Wei L."/>
            <person name="Li C."/>
            <person name="Ma Q."/>
            <person name="Ju M."/>
            <person name="Zhao R."/>
            <person name="Li G."/>
            <person name="Mu C."/>
            <person name="Tian Q."/>
            <person name="Mei H."/>
            <person name="Zhang T."/>
            <person name="Gao T."/>
            <person name="Zhang H."/>
        </authorList>
    </citation>
    <scope>NUCLEOTIDE SEQUENCE</scope>
    <source>
        <strain evidence="2">3651</strain>
    </source>
</reference>
<feature type="compositionally biased region" description="Low complexity" evidence="1">
    <location>
        <begin position="88"/>
        <end position="97"/>
    </location>
</feature>
<feature type="region of interest" description="Disordered" evidence="1">
    <location>
        <begin position="76"/>
        <end position="104"/>
    </location>
</feature>
<protein>
    <submittedName>
        <fullName evidence="2">Uncharacterized protein</fullName>
    </submittedName>
</protein>
<dbReference type="EMBL" id="JACGWO010000008">
    <property type="protein sequence ID" value="KAK4421643.1"/>
    <property type="molecule type" value="Genomic_DNA"/>
</dbReference>
<evidence type="ECO:0000313" key="3">
    <source>
        <dbReference type="Proteomes" id="UP001293254"/>
    </source>
</evidence>
<organism evidence="2 3">
    <name type="scientific">Sesamum alatum</name>
    <dbReference type="NCBI Taxonomy" id="300844"/>
    <lineage>
        <taxon>Eukaryota</taxon>
        <taxon>Viridiplantae</taxon>
        <taxon>Streptophyta</taxon>
        <taxon>Embryophyta</taxon>
        <taxon>Tracheophyta</taxon>
        <taxon>Spermatophyta</taxon>
        <taxon>Magnoliopsida</taxon>
        <taxon>eudicotyledons</taxon>
        <taxon>Gunneridae</taxon>
        <taxon>Pentapetalae</taxon>
        <taxon>asterids</taxon>
        <taxon>lamiids</taxon>
        <taxon>Lamiales</taxon>
        <taxon>Pedaliaceae</taxon>
        <taxon>Sesamum</taxon>
    </lineage>
</organism>
<dbReference type="AlphaFoldDB" id="A0AAE1Y0T2"/>
<name>A0AAE1Y0T2_9LAMI</name>
<evidence type="ECO:0000313" key="2">
    <source>
        <dbReference type="EMBL" id="KAK4421643.1"/>
    </source>
</evidence>
<keyword evidence="3" id="KW-1185">Reference proteome</keyword>
<comment type="caution">
    <text evidence="2">The sequence shown here is derived from an EMBL/GenBank/DDBJ whole genome shotgun (WGS) entry which is preliminary data.</text>
</comment>
<sequence>MTKHMLKKIRWCLRARFRFVPEGPVDFGQVMEYILQVLVPPEGADDVHEVIHIISDTSSSTSSLWRFIDEYYGTNSDADSVLPPPSVPSSIIKGKSSTVDKSPG</sequence>
<proteinExistence type="predicted"/>
<dbReference type="Proteomes" id="UP001293254">
    <property type="component" value="Unassembled WGS sequence"/>
</dbReference>